<gene>
    <name evidence="1" type="ORF">ORAREDHAP_LOCUS36317</name>
</gene>
<evidence type="ECO:0000313" key="1">
    <source>
        <dbReference type="EMBL" id="CAB4313392.1"/>
    </source>
</evidence>
<accession>A0A6J5XMU4</accession>
<proteinExistence type="predicted"/>
<sequence>MQRISKFDVWLLALSSNSAIPSHVRKEVLASVSIICWEILKERCNAFFSHFPPDPRIVLRKSKSYHIWVAGFKIFPHLGLAGSNHY</sequence>
<organism evidence="1 2">
    <name type="scientific">Prunus armeniaca</name>
    <name type="common">Apricot</name>
    <name type="synonym">Armeniaca vulgaris</name>
    <dbReference type="NCBI Taxonomy" id="36596"/>
    <lineage>
        <taxon>Eukaryota</taxon>
        <taxon>Viridiplantae</taxon>
        <taxon>Streptophyta</taxon>
        <taxon>Embryophyta</taxon>
        <taxon>Tracheophyta</taxon>
        <taxon>Spermatophyta</taxon>
        <taxon>Magnoliopsida</taxon>
        <taxon>eudicotyledons</taxon>
        <taxon>Gunneridae</taxon>
        <taxon>Pentapetalae</taxon>
        <taxon>rosids</taxon>
        <taxon>fabids</taxon>
        <taxon>Rosales</taxon>
        <taxon>Rosaceae</taxon>
        <taxon>Amygdaloideae</taxon>
        <taxon>Amygdaleae</taxon>
        <taxon>Prunus</taxon>
    </lineage>
</organism>
<dbReference type="EMBL" id="CAEKKB010000006">
    <property type="protein sequence ID" value="CAB4313392.1"/>
    <property type="molecule type" value="Genomic_DNA"/>
</dbReference>
<dbReference type="Proteomes" id="UP000507245">
    <property type="component" value="Unassembled WGS sequence"/>
</dbReference>
<keyword evidence="2" id="KW-1185">Reference proteome</keyword>
<protein>
    <submittedName>
        <fullName evidence="1">Uncharacterized protein</fullName>
    </submittedName>
</protein>
<reference evidence="2" key="1">
    <citation type="journal article" date="2020" name="Genome Biol.">
        <title>Gamete binning: chromosome-level and haplotype-resolved genome assembly enabled by high-throughput single-cell sequencing of gamete genomes.</title>
        <authorList>
            <person name="Campoy J.A."/>
            <person name="Sun H."/>
            <person name="Goel M."/>
            <person name="Jiao W.-B."/>
            <person name="Folz-Donahue K."/>
            <person name="Wang N."/>
            <person name="Rubio M."/>
            <person name="Liu C."/>
            <person name="Kukat C."/>
            <person name="Ruiz D."/>
            <person name="Huettel B."/>
            <person name="Schneeberger K."/>
        </authorList>
    </citation>
    <scope>NUCLEOTIDE SEQUENCE [LARGE SCALE GENOMIC DNA]</scope>
    <source>
        <strain evidence="2">cv. Rojo Pasion</strain>
    </source>
</reference>
<evidence type="ECO:0000313" key="2">
    <source>
        <dbReference type="Proteomes" id="UP000507245"/>
    </source>
</evidence>
<dbReference type="AlphaFoldDB" id="A0A6J5XMU4"/>
<name>A0A6J5XMU4_PRUAR</name>